<dbReference type="AlphaFoldDB" id="A0A448YUR5"/>
<feature type="region of interest" description="Disordered" evidence="1">
    <location>
        <begin position="1"/>
        <end position="20"/>
    </location>
</feature>
<reference evidence="2 3" key="1">
    <citation type="submission" date="2019-01" db="EMBL/GenBank/DDBJ databases">
        <authorList>
            <person name="Ferrante I. M."/>
        </authorList>
    </citation>
    <scope>NUCLEOTIDE SEQUENCE [LARGE SCALE GENOMIC DNA]</scope>
    <source>
        <strain evidence="2 3">B856</strain>
    </source>
</reference>
<keyword evidence="3" id="KW-1185">Reference proteome</keyword>
<dbReference type="Proteomes" id="UP000291116">
    <property type="component" value="Unassembled WGS sequence"/>
</dbReference>
<feature type="region of interest" description="Disordered" evidence="1">
    <location>
        <begin position="366"/>
        <end position="393"/>
    </location>
</feature>
<name>A0A448YUR5_9STRA</name>
<organism evidence="2 3">
    <name type="scientific">Pseudo-nitzschia multistriata</name>
    <dbReference type="NCBI Taxonomy" id="183589"/>
    <lineage>
        <taxon>Eukaryota</taxon>
        <taxon>Sar</taxon>
        <taxon>Stramenopiles</taxon>
        <taxon>Ochrophyta</taxon>
        <taxon>Bacillariophyta</taxon>
        <taxon>Bacillariophyceae</taxon>
        <taxon>Bacillariophycidae</taxon>
        <taxon>Bacillariales</taxon>
        <taxon>Bacillariaceae</taxon>
        <taxon>Pseudo-nitzschia</taxon>
    </lineage>
</organism>
<evidence type="ECO:0000313" key="3">
    <source>
        <dbReference type="Proteomes" id="UP000291116"/>
    </source>
</evidence>
<feature type="compositionally biased region" description="Pro residues" evidence="1">
    <location>
        <begin position="52"/>
        <end position="70"/>
    </location>
</feature>
<protein>
    <submittedName>
        <fullName evidence="2">Uncharacterized protein</fullName>
    </submittedName>
</protein>
<proteinExistence type="predicted"/>
<evidence type="ECO:0000256" key="1">
    <source>
        <dbReference type="SAM" id="MobiDB-lite"/>
    </source>
</evidence>
<accession>A0A448YUR5</accession>
<evidence type="ECO:0000313" key="2">
    <source>
        <dbReference type="EMBL" id="VEU33508.1"/>
    </source>
</evidence>
<gene>
    <name evidence="2" type="ORF">PSNMU_V1.4_AUG-EV-PASAV3_0000520</name>
</gene>
<sequence>MSTDPEDRMNTQEDREARDGLLQLNTYLGGHADGLVSDDSSEEDFHQEEAVVPPPPPAAQPPVPPAPPTLPAASHPLFKTAQATLAKRKFVPLKEKQDLLLRIREKLSHDLIKAVFPGGDALSLEMQGVYHNITATGNTHHKRRLEWSQAFTATMLAKFFTGMEIRKGRSDQQQKRESRRTAAAVAELETVSRAVKKAMKAEETSNRLKGSKHKKGKVYWQQGAASRLQDQCSYDPAKLDRFGCPICDHHSIMPVDDLDKIQKHNQGKRKEHDIAVAEHDAANRDKKGHPKLKGMLDVRMACYCCKFNCKLDPRGGTCPECSKPGVDYLEYENGVPVACNCPLCNCQCSIYFYLTDRFNINKNEERLRSGPQPEEEQYSGNPIFARSSTCRRP</sequence>
<feature type="compositionally biased region" description="Basic and acidic residues" evidence="1">
    <location>
        <begin position="1"/>
        <end position="19"/>
    </location>
</feature>
<feature type="region of interest" description="Disordered" evidence="1">
    <location>
        <begin position="29"/>
        <end position="74"/>
    </location>
</feature>
<dbReference type="EMBL" id="CAACVS010000002">
    <property type="protein sequence ID" value="VEU33508.1"/>
    <property type="molecule type" value="Genomic_DNA"/>
</dbReference>